<dbReference type="STRING" id="1121409.SAMN02745124_01269"/>
<dbReference type="RefSeq" id="WP_073374352.1">
    <property type="nucleotide sequence ID" value="NZ_FQXS01000005.1"/>
</dbReference>
<feature type="signal peptide" evidence="1">
    <location>
        <begin position="1"/>
        <end position="22"/>
    </location>
</feature>
<gene>
    <name evidence="2" type="ORF">SAMN02745124_01269</name>
</gene>
<dbReference type="AlphaFoldDB" id="A0A1M5UP32"/>
<sequence length="223" mass="23966">MRRSLHGLAAALLLLASCAPHAGRRLPELIEAPADGRRQRCEAVFPAGSWQLVHSLEFTSDGGFAGTVIGVTVVDPPDLSCALVTVEGVTLFEAVGGSDEAVTVERAVPPFDRPGFAAGLLADVWAMFVAPAGREVTFGLLPDGHPVCRYLAEDGRVTDIAPPVEDSWQIRGYDADYGLQRVIKGHVDHQRSPPEPARYLELSAFSPAEYTLKMKLIDALQLP</sequence>
<keyword evidence="1" id="KW-0732">Signal</keyword>
<name>A0A1M5UP32_9BACT</name>
<proteinExistence type="predicted"/>
<evidence type="ECO:0000256" key="1">
    <source>
        <dbReference type="SAM" id="SignalP"/>
    </source>
</evidence>
<protein>
    <submittedName>
        <fullName evidence="2">Uncharacterized protein</fullName>
    </submittedName>
</protein>
<accession>A0A1M5UP32</accession>
<dbReference type="EMBL" id="FQXS01000005">
    <property type="protein sequence ID" value="SHH64423.1"/>
    <property type="molecule type" value="Genomic_DNA"/>
</dbReference>
<evidence type="ECO:0000313" key="2">
    <source>
        <dbReference type="EMBL" id="SHH64423.1"/>
    </source>
</evidence>
<reference evidence="2 3" key="1">
    <citation type="submission" date="2016-11" db="EMBL/GenBank/DDBJ databases">
        <authorList>
            <person name="Jaros S."/>
            <person name="Januszkiewicz K."/>
            <person name="Wedrychowicz H."/>
        </authorList>
    </citation>
    <scope>NUCLEOTIDE SEQUENCE [LARGE SCALE GENOMIC DNA]</scope>
    <source>
        <strain evidence="2 3">DSM 9705</strain>
    </source>
</reference>
<feature type="chain" id="PRO_5012409514" evidence="1">
    <location>
        <begin position="23"/>
        <end position="223"/>
    </location>
</feature>
<dbReference type="OrthoDB" id="5415626at2"/>
<dbReference type="Proteomes" id="UP000184139">
    <property type="component" value="Unassembled WGS sequence"/>
</dbReference>
<evidence type="ECO:0000313" key="3">
    <source>
        <dbReference type="Proteomes" id="UP000184139"/>
    </source>
</evidence>
<dbReference type="PROSITE" id="PS51257">
    <property type="entry name" value="PROKAR_LIPOPROTEIN"/>
    <property type="match status" value="1"/>
</dbReference>
<organism evidence="2 3">
    <name type="scientific">Desulfofustis glycolicus DSM 9705</name>
    <dbReference type="NCBI Taxonomy" id="1121409"/>
    <lineage>
        <taxon>Bacteria</taxon>
        <taxon>Pseudomonadati</taxon>
        <taxon>Thermodesulfobacteriota</taxon>
        <taxon>Desulfobulbia</taxon>
        <taxon>Desulfobulbales</taxon>
        <taxon>Desulfocapsaceae</taxon>
        <taxon>Desulfofustis</taxon>
    </lineage>
</organism>
<keyword evidence="3" id="KW-1185">Reference proteome</keyword>